<organism evidence="3 4">
    <name type="scientific">Pseudonocardia hispaniensis</name>
    <dbReference type="NCBI Taxonomy" id="904933"/>
    <lineage>
        <taxon>Bacteria</taxon>
        <taxon>Bacillati</taxon>
        <taxon>Actinomycetota</taxon>
        <taxon>Actinomycetes</taxon>
        <taxon>Pseudonocardiales</taxon>
        <taxon>Pseudonocardiaceae</taxon>
        <taxon>Pseudonocardia</taxon>
    </lineage>
</organism>
<protein>
    <submittedName>
        <fullName evidence="3">SAV_6107 family HEPN domain-containing protein</fullName>
    </submittedName>
</protein>
<sequence length="162" mass="17300">MTATSSMAGSKAVAMTLPMMPVPRAPRSPRAAREPAGAVPPSRHALGLLRQAEEGIAEGYRNDEPLERYPAAYLAALRAGAALLAVRARPRPRRGASRNVWDLLAEVAPELGEWGAFFASCSGTRAAAEAGIARLVSRREADDLLRQAEQFVGIVRGMVPRT</sequence>
<dbReference type="InterPro" id="IPR040891">
    <property type="entry name" value="HEPN_SAV_6107"/>
</dbReference>
<evidence type="ECO:0000313" key="3">
    <source>
        <dbReference type="EMBL" id="MFC5993383.1"/>
    </source>
</evidence>
<comment type="caution">
    <text evidence="3">The sequence shown here is derived from an EMBL/GenBank/DDBJ whole genome shotgun (WGS) entry which is preliminary data.</text>
</comment>
<evidence type="ECO:0000313" key="4">
    <source>
        <dbReference type="Proteomes" id="UP001596302"/>
    </source>
</evidence>
<feature type="domain" description="SAV-6107-like HEPN" evidence="2">
    <location>
        <begin position="62"/>
        <end position="155"/>
    </location>
</feature>
<dbReference type="RefSeq" id="WP_379582890.1">
    <property type="nucleotide sequence ID" value="NZ_JBHSQW010000009.1"/>
</dbReference>
<dbReference type="EMBL" id="JBHSQW010000009">
    <property type="protein sequence ID" value="MFC5993383.1"/>
    <property type="molecule type" value="Genomic_DNA"/>
</dbReference>
<dbReference type="Pfam" id="PF18726">
    <property type="entry name" value="HEPN_SAV_6107"/>
    <property type="match status" value="1"/>
</dbReference>
<name>A0ABW1IY47_9PSEU</name>
<reference evidence="4" key="1">
    <citation type="journal article" date="2019" name="Int. J. Syst. Evol. Microbiol.">
        <title>The Global Catalogue of Microorganisms (GCM) 10K type strain sequencing project: providing services to taxonomists for standard genome sequencing and annotation.</title>
        <authorList>
            <consortium name="The Broad Institute Genomics Platform"/>
            <consortium name="The Broad Institute Genome Sequencing Center for Infectious Disease"/>
            <person name="Wu L."/>
            <person name="Ma J."/>
        </authorList>
    </citation>
    <scope>NUCLEOTIDE SEQUENCE [LARGE SCALE GENOMIC DNA]</scope>
    <source>
        <strain evidence="4">CCM 8391</strain>
    </source>
</reference>
<dbReference type="Proteomes" id="UP001596302">
    <property type="component" value="Unassembled WGS sequence"/>
</dbReference>
<gene>
    <name evidence="3" type="ORF">ACFQE5_04040</name>
</gene>
<keyword evidence="4" id="KW-1185">Reference proteome</keyword>
<accession>A0ABW1IY47</accession>
<proteinExistence type="predicted"/>
<evidence type="ECO:0000256" key="1">
    <source>
        <dbReference type="SAM" id="MobiDB-lite"/>
    </source>
</evidence>
<feature type="region of interest" description="Disordered" evidence="1">
    <location>
        <begin position="20"/>
        <end position="41"/>
    </location>
</feature>
<evidence type="ECO:0000259" key="2">
    <source>
        <dbReference type="Pfam" id="PF18726"/>
    </source>
</evidence>